<gene>
    <name evidence="4" type="ORF">ACFOKA_16475</name>
</gene>
<reference evidence="5" key="1">
    <citation type="journal article" date="2019" name="Int. J. Syst. Evol. Microbiol.">
        <title>The Global Catalogue of Microorganisms (GCM) 10K type strain sequencing project: providing services to taxonomists for standard genome sequencing and annotation.</title>
        <authorList>
            <consortium name="The Broad Institute Genomics Platform"/>
            <consortium name="The Broad Institute Genome Sequencing Center for Infectious Disease"/>
            <person name="Wu L."/>
            <person name="Ma J."/>
        </authorList>
    </citation>
    <scope>NUCLEOTIDE SEQUENCE [LARGE SCALE GENOMIC DNA]</scope>
    <source>
        <strain evidence="5">KCTC 62164</strain>
    </source>
</reference>
<evidence type="ECO:0000313" key="5">
    <source>
        <dbReference type="Proteomes" id="UP001595444"/>
    </source>
</evidence>
<keyword evidence="5" id="KW-1185">Reference proteome</keyword>
<dbReference type="InterPro" id="IPR002177">
    <property type="entry name" value="DPS_DNA-bd"/>
</dbReference>
<accession>A0ABV7D8Q1</accession>
<dbReference type="PANTHER" id="PTHR42932">
    <property type="entry name" value="GENERAL STRESS PROTEIN 20U"/>
    <property type="match status" value="1"/>
</dbReference>
<dbReference type="CDD" id="cd01043">
    <property type="entry name" value="DPS"/>
    <property type="match status" value="1"/>
</dbReference>
<dbReference type="PANTHER" id="PTHR42932:SF3">
    <property type="entry name" value="DNA PROTECTION DURING STARVATION PROTEIN"/>
    <property type="match status" value="1"/>
</dbReference>
<organism evidence="4 5">
    <name type="scientific">Kordiimonas pumila</name>
    <dbReference type="NCBI Taxonomy" id="2161677"/>
    <lineage>
        <taxon>Bacteria</taxon>
        <taxon>Pseudomonadati</taxon>
        <taxon>Pseudomonadota</taxon>
        <taxon>Alphaproteobacteria</taxon>
        <taxon>Kordiimonadales</taxon>
        <taxon>Kordiimonadaceae</taxon>
        <taxon>Kordiimonas</taxon>
    </lineage>
</organism>
<dbReference type="Proteomes" id="UP001595444">
    <property type="component" value="Unassembled WGS sequence"/>
</dbReference>
<proteinExistence type="inferred from homology"/>
<dbReference type="Gene3D" id="1.20.1260.10">
    <property type="match status" value="1"/>
</dbReference>
<dbReference type="PROSITE" id="PS00819">
    <property type="entry name" value="DPS_2"/>
    <property type="match status" value="1"/>
</dbReference>
<dbReference type="InterPro" id="IPR023188">
    <property type="entry name" value="DPS_DNA-bd_CS"/>
</dbReference>
<comment type="caution">
    <text evidence="4">The sequence shown here is derived from an EMBL/GenBank/DDBJ whole genome shotgun (WGS) entry which is preliminary data.</text>
</comment>
<dbReference type="InterPro" id="IPR008331">
    <property type="entry name" value="Ferritin_DPS_dom"/>
</dbReference>
<evidence type="ECO:0000256" key="1">
    <source>
        <dbReference type="ARBA" id="ARBA00009497"/>
    </source>
</evidence>
<dbReference type="PROSITE" id="PS00818">
    <property type="entry name" value="DPS_1"/>
    <property type="match status" value="1"/>
</dbReference>
<comment type="similarity">
    <text evidence="1 2">Belongs to the Dps family.</text>
</comment>
<dbReference type="SUPFAM" id="SSF47240">
    <property type="entry name" value="Ferritin-like"/>
    <property type="match status" value="1"/>
</dbReference>
<evidence type="ECO:0000256" key="2">
    <source>
        <dbReference type="RuleBase" id="RU003875"/>
    </source>
</evidence>
<evidence type="ECO:0000259" key="3">
    <source>
        <dbReference type="Pfam" id="PF00210"/>
    </source>
</evidence>
<dbReference type="EMBL" id="JBHRSL010000027">
    <property type="protein sequence ID" value="MFC3053496.1"/>
    <property type="molecule type" value="Genomic_DNA"/>
</dbReference>
<dbReference type="Pfam" id="PF00210">
    <property type="entry name" value="Ferritin"/>
    <property type="match status" value="1"/>
</dbReference>
<dbReference type="InterPro" id="IPR012347">
    <property type="entry name" value="Ferritin-like"/>
</dbReference>
<sequence>MSTNNPIADALKPLLAETAQLYVLTQNVHWNVTGPMFHSVHTLTELQYTDLAVAVDDIAERIRALGSKAPGSYKAYAALGTIEDGDEDASAENMLKALVKGHEIVAERMRPIINKAADAGDDVTADLLTGRLAIHEKAQWMLKAMIA</sequence>
<evidence type="ECO:0000313" key="4">
    <source>
        <dbReference type="EMBL" id="MFC3053496.1"/>
    </source>
</evidence>
<dbReference type="RefSeq" id="WP_194215555.1">
    <property type="nucleotide sequence ID" value="NZ_CP061205.1"/>
</dbReference>
<dbReference type="PIRSF" id="PIRSF005900">
    <property type="entry name" value="Dps"/>
    <property type="match status" value="1"/>
</dbReference>
<feature type="domain" description="Ferritin/DPS" evidence="3">
    <location>
        <begin position="9"/>
        <end position="146"/>
    </location>
</feature>
<protein>
    <submittedName>
        <fullName evidence="4">Dps family protein</fullName>
    </submittedName>
</protein>
<dbReference type="InterPro" id="IPR009078">
    <property type="entry name" value="Ferritin-like_SF"/>
</dbReference>
<dbReference type="PRINTS" id="PR01346">
    <property type="entry name" value="HELNAPAPROT"/>
</dbReference>
<name>A0ABV7D8Q1_9PROT</name>